<dbReference type="Pfam" id="PF00486">
    <property type="entry name" value="Trans_reg_C"/>
    <property type="match status" value="1"/>
</dbReference>
<keyword evidence="7" id="KW-0804">Transcription</keyword>
<dbReference type="Gene3D" id="1.10.10.10">
    <property type="entry name" value="Winged helix-like DNA-binding domain superfamily/Winged helix DNA-binding domain"/>
    <property type="match status" value="1"/>
</dbReference>
<keyword evidence="13" id="KW-1185">Reference proteome</keyword>
<evidence type="ECO:0000256" key="4">
    <source>
        <dbReference type="ARBA" id="ARBA00023012"/>
    </source>
</evidence>
<dbReference type="SUPFAM" id="SSF52172">
    <property type="entry name" value="CheY-like"/>
    <property type="match status" value="1"/>
</dbReference>
<evidence type="ECO:0000259" key="11">
    <source>
        <dbReference type="PROSITE" id="PS51755"/>
    </source>
</evidence>
<dbReference type="InterPro" id="IPR011006">
    <property type="entry name" value="CheY-like_superfamily"/>
</dbReference>
<dbReference type="FunFam" id="3.40.50.2300:FF:000002">
    <property type="entry name" value="DNA-binding response regulator PhoP"/>
    <property type="match status" value="1"/>
</dbReference>
<evidence type="ECO:0000256" key="7">
    <source>
        <dbReference type="ARBA" id="ARBA00023163"/>
    </source>
</evidence>
<accession>A0A9X3EB67</accession>
<comment type="caution">
    <text evidence="12">The sequence shown here is derived from an EMBL/GenBank/DDBJ whole genome shotgun (WGS) entry which is preliminary data.</text>
</comment>
<evidence type="ECO:0000256" key="8">
    <source>
        <dbReference type="PROSITE-ProRule" id="PRU00169"/>
    </source>
</evidence>
<keyword evidence="6 9" id="KW-0238">DNA-binding</keyword>
<keyword evidence="5" id="KW-0805">Transcription regulation</keyword>
<evidence type="ECO:0000313" key="12">
    <source>
        <dbReference type="EMBL" id="MCY0964020.1"/>
    </source>
</evidence>
<feature type="domain" description="Response regulatory" evidence="10">
    <location>
        <begin position="2"/>
        <end position="116"/>
    </location>
</feature>
<dbReference type="PROSITE" id="PS50110">
    <property type="entry name" value="RESPONSE_REGULATORY"/>
    <property type="match status" value="1"/>
</dbReference>
<feature type="modified residue" description="4-aspartylphosphate" evidence="8">
    <location>
        <position position="51"/>
    </location>
</feature>
<dbReference type="InterPro" id="IPR039420">
    <property type="entry name" value="WalR-like"/>
</dbReference>
<protein>
    <submittedName>
        <fullName evidence="12">Winged helix-turn-helix domain-containing protein</fullName>
    </submittedName>
</protein>
<dbReference type="SUPFAM" id="SSF46894">
    <property type="entry name" value="C-terminal effector domain of the bipartite response regulators"/>
    <property type="match status" value="1"/>
</dbReference>
<dbReference type="Pfam" id="PF00072">
    <property type="entry name" value="Response_reg"/>
    <property type="match status" value="1"/>
</dbReference>
<reference evidence="12" key="1">
    <citation type="submission" date="2022-11" db="EMBL/GenBank/DDBJ databases">
        <title>Parathalassolutuus dongxingensis gen. nov., sp. nov., a novel member of family Oceanospirillaceae isolated from a coastal shrimp pond in Guangxi, China.</title>
        <authorList>
            <person name="Chen H."/>
        </authorList>
    </citation>
    <scope>NUCLEOTIDE SEQUENCE</scope>
    <source>
        <strain evidence="12">G-43</strain>
    </source>
</reference>
<dbReference type="Gene3D" id="6.10.250.690">
    <property type="match status" value="1"/>
</dbReference>
<dbReference type="CDD" id="cd00383">
    <property type="entry name" value="trans_reg_C"/>
    <property type="match status" value="1"/>
</dbReference>
<dbReference type="AlphaFoldDB" id="A0A9X3EB67"/>
<dbReference type="InterPro" id="IPR001867">
    <property type="entry name" value="OmpR/PhoB-type_DNA-bd"/>
</dbReference>
<dbReference type="GO" id="GO:0000156">
    <property type="term" value="F:phosphorelay response regulator activity"/>
    <property type="evidence" value="ECO:0007669"/>
    <property type="project" value="TreeGrafter"/>
</dbReference>
<keyword evidence="4" id="KW-0902">Two-component regulatory system</keyword>
<dbReference type="Proteomes" id="UP001150830">
    <property type="component" value="Unassembled WGS sequence"/>
</dbReference>
<gene>
    <name evidence="12" type="ORF">OUO13_02365</name>
</gene>
<evidence type="ECO:0000256" key="5">
    <source>
        <dbReference type="ARBA" id="ARBA00023015"/>
    </source>
</evidence>
<evidence type="ECO:0000256" key="2">
    <source>
        <dbReference type="ARBA" id="ARBA00022490"/>
    </source>
</evidence>
<proteinExistence type="predicted"/>
<dbReference type="SMART" id="SM00448">
    <property type="entry name" value="REC"/>
    <property type="match status" value="1"/>
</dbReference>
<evidence type="ECO:0000256" key="9">
    <source>
        <dbReference type="PROSITE-ProRule" id="PRU01091"/>
    </source>
</evidence>
<evidence type="ECO:0000256" key="1">
    <source>
        <dbReference type="ARBA" id="ARBA00004496"/>
    </source>
</evidence>
<keyword evidence="2" id="KW-0963">Cytoplasm</keyword>
<dbReference type="GO" id="GO:0006355">
    <property type="term" value="P:regulation of DNA-templated transcription"/>
    <property type="evidence" value="ECO:0007669"/>
    <property type="project" value="InterPro"/>
</dbReference>
<evidence type="ECO:0000256" key="6">
    <source>
        <dbReference type="ARBA" id="ARBA00023125"/>
    </source>
</evidence>
<dbReference type="SMART" id="SM00862">
    <property type="entry name" value="Trans_reg_C"/>
    <property type="match status" value="1"/>
</dbReference>
<dbReference type="PANTHER" id="PTHR48111:SF35">
    <property type="entry name" value="TRANSCRIPTIONAL REGULATORY PROTEIN QSEB"/>
    <property type="match status" value="1"/>
</dbReference>
<dbReference type="InterPro" id="IPR016032">
    <property type="entry name" value="Sig_transdc_resp-reg_C-effctor"/>
</dbReference>
<name>A0A9X3EB67_9GAMM</name>
<keyword evidence="3 8" id="KW-0597">Phosphoprotein</keyword>
<feature type="DNA-binding region" description="OmpR/PhoB-type" evidence="9">
    <location>
        <begin position="124"/>
        <end position="218"/>
    </location>
</feature>
<dbReference type="CDD" id="cd17624">
    <property type="entry name" value="REC_OmpR_PmrA-like"/>
    <property type="match status" value="1"/>
</dbReference>
<dbReference type="GO" id="GO:0032993">
    <property type="term" value="C:protein-DNA complex"/>
    <property type="evidence" value="ECO:0007669"/>
    <property type="project" value="TreeGrafter"/>
</dbReference>
<sequence length="220" mass="24395">MKILLVEDDAMLGASLKAALEKDYHTVDWENRGDKVNQRLPGGAYDLLILDLGLPGKDGMSILTEARRAGQVLPVLILTARDSLDDRVRGLDAGADDYLLKPFDLEELSARIRALGRRRTTQAATTLSHGALSLEPATGIVRFAGKAISLSRREFMLLEVLVKRPGQIFTRQQLEESLYGWDDDIGSNTVEVHVHHLRKKLDNRVITTVRGLGYRLGDAL</sequence>
<dbReference type="InterPro" id="IPR001789">
    <property type="entry name" value="Sig_transdc_resp-reg_receiver"/>
</dbReference>
<organism evidence="12 13">
    <name type="scientific">Parathalassolituus penaei</name>
    <dbReference type="NCBI Taxonomy" id="2997323"/>
    <lineage>
        <taxon>Bacteria</taxon>
        <taxon>Pseudomonadati</taxon>
        <taxon>Pseudomonadota</taxon>
        <taxon>Gammaproteobacteria</taxon>
        <taxon>Oceanospirillales</taxon>
        <taxon>Oceanospirillaceae</taxon>
        <taxon>Parathalassolituus</taxon>
    </lineage>
</organism>
<evidence type="ECO:0000313" key="13">
    <source>
        <dbReference type="Proteomes" id="UP001150830"/>
    </source>
</evidence>
<dbReference type="InterPro" id="IPR036388">
    <property type="entry name" value="WH-like_DNA-bd_sf"/>
</dbReference>
<dbReference type="GO" id="GO:0000976">
    <property type="term" value="F:transcription cis-regulatory region binding"/>
    <property type="evidence" value="ECO:0007669"/>
    <property type="project" value="TreeGrafter"/>
</dbReference>
<evidence type="ECO:0000259" key="10">
    <source>
        <dbReference type="PROSITE" id="PS50110"/>
    </source>
</evidence>
<dbReference type="PANTHER" id="PTHR48111">
    <property type="entry name" value="REGULATOR OF RPOS"/>
    <property type="match status" value="1"/>
</dbReference>
<evidence type="ECO:0000256" key="3">
    <source>
        <dbReference type="ARBA" id="ARBA00022553"/>
    </source>
</evidence>
<dbReference type="Gene3D" id="3.40.50.2300">
    <property type="match status" value="1"/>
</dbReference>
<dbReference type="PROSITE" id="PS51755">
    <property type="entry name" value="OMPR_PHOB"/>
    <property type="match status" value="1"/>
</dbReference>
<comment type="subcellular location">
    <subcellularLocation>
        <location evidence="1">Cytoplasm</location>
    </subcellularLocation>
</comment>
<dbReference type="EMBL" id="JAPNOA010000009">
    <property type="protein sequence ID" value="MCY0964020.1"/>
    <property type="molecule type" value="Genomic_DNA"/>
</dbReference>
<dbReference type="RefSeq" id="WP_283172238.1">
    <property type="nucleotide sequence ID" value="NZ_JAPNOA010000009.1"/>
</dbReference>
<dbReference type="GO" id="GO:0005829">
    <property type="term" value="C:cytosol"/>
    <property type="evidence" value="ECO:0007669"/>
    <property type="project" value="TreeGrafter"/>
</dbReference>
<feature type="domain" description="OmpR/PhoB-type" evidence="11">
    <location>
        <begin position="124"/>
        <end position="218"/>
    </location>
</feature>